<evidence type="ECO:0000313" key="2">
    <source>
        <dbReference type="EMBL" id="GFQ95996.1"/>
    </source>
</evidence>
<dbReference type="EMBL" id="BMAO01004634">
    <property type="protein sequence ID" value="GFQ95996.1"/>
    <property type="molecule type" value="Genomic_DNA"/>
</dbReference>
<proteinExistence type="predicted"/>
<gene>
    <name evidence="2" type="primary">AVEN_201327_1</name>
    <name evidence="2" type="ORF">TNCT_64551</name>
</gene>
<feature type="region of interest" description="Disordered" evidence="1">
    <location>
        <begin position="280"/>
        <end position="318"/>
    </location>
</feature>
<name>A0A8X6G4M4_TRICU</name>
<evidence type="ECO:0000256" key="1">
    <source>
        <dbReference type="SAM" id="MobiDB-lite"/>
    </source>
</evidence>
<reference evidence="2" key="1">
    <citation type="submission" date="2020-07" db="EMBL/GenBank/DDBJ databases">
        <title>Multicomponent nature underlies the extraordinary mechanical properties of spider dragline silk.</title>
        <authorList>
            <person name="Kono N."/>
            <person name="Nakamura H."/>
            <person name="Mori M."/>
            <person name="Yoshida Y."/>
            <person name="Ohtoshi R."/>
            <person name="Malay A.D."/>
            <person name="Moran D.A.P."/>
            <person name="Tomita M."/>
            <person name="Numata K."/>
            <person name="Arakawa K."/>
        </authorList>
    </citation>
    <scope>NUCLEOTIDE SEQUENCE</scope>
</reference>
<keyword evidence="3" id="KW-1185">Reference proteome</keyword>
<sequence>MSSTRRCKKSGVERLGWNVLEAVNYESKVLKEKVWIGGKDKNVLVRHLMLPNANSAAEENKCAVSKDTFWVWECFATDPYRRPTSNKAKSAYFVSYALHHDGVVMAKFSAEDKPPEILRKFKDFDIENGHFDFKFHPYIVNQYVYSMFNESDGTPTPPIIWKSNQHTLTTDDAGIGILCLKQYMTVAIHFYPKGTGENFGFQLYFRLRKLQADNILQRFMDREIGRTIPPNSILGKTGVALNVSEDFWDETVVPNSQGDDPRYSHLAAILPRETPIENVPLFQRKKRDKIDDNKTNADKNENVNNNDDDDIDMPPEIP</sequence>
<organism evidence="2 3">
    <name type="scientific">Trichonephila clavata</name>
    <name type="common">Joro spider</name>
    <name type="synonym">Nephila clavata</name>
    <dbReference type="NCBI Taxonomy" id="2740835"/>
    <lineage>
        <taxon>Eukaryota</taxon>
        <taxon>Metazoa</taxon>
        <taxon>Ecdysozoa</taxon>
        <taxon>Arthropoda</taxon>
        <taxon>Chelicerata</taxon>
        <taxon>Arachnida</taxon>
        <taxon>Araneae</taxon>
        <taxon>Araneomorphae</taxon>
        <taxon>Entelegynae</taxon>
        <taxon>Araneoidea</taxon>
        <taxon>Nephilidae</taxon>
        <taxon>Trichonephila</taxon>
    </lineage>
</organism>
<accession>A0A8X6G4M4</accession>
<feature type="compositionally biased region" description="Basic and acidic residues" evidence="1">
    <location>
        <begin position="288"/>
        <end position="301"/>
    </location>
</feature>
<comment type="caution">
    <text evidence="2">The sequence shown here is derived from an EMBL/GenBank/DDBJ whole genome shotgun (WGS) entry which is preliminary data.</text>
</comment>
<dbReference type="OrthoDB" id="6429721at2759"/>
<dbReference type="AlphaFoldDB" id="A0A8X6G4M4"/>
<dbReference type="Proteomes" id="UP000887116">
    <property type="component" value="Unassembled WGS sequence"/>
</dbReference>
<feature type="compositionally biased region" description="Acidic residues" evidence="1">
    <location>
        <begin position="306"/>
        <end position="318"/>
    </location>
</feature>
<evidence type="ECO:0000313" key="3">
    <source>
        <dbReference type="Proteomes" id="UP000887116"/>
    </source>
</evidence>
<protein>
    <submittedName>
        <fullName evidence="2">Uncharacterized protein</fullName>
    </submittedName>
</protein>